<name>A0AAE1BV56_PETCI</name>
<dbReference type="AlphaFoldDB" id="A0AAE1BV56"/>
<dbReference type="PRINTS" id="PR00449">
    <property type="entry name" value="RASTRNSFRMNG"/>
</dbReference>
<dbReference type="GO" id="GO:0005525">
    <property type="term" value="F:GTP binding"/>
    <property type="evidence" value="ECO:0007669"/>
    <property type="project" value="InterPro"/>
</dbReference>
<evidence type="ECO:0000256" key="4">
    <source>
        <dbReference type="ARBA" id="ARBA00048098"/>
    </source>
</evidence>
<evidence type="ECO:0000256" key="2">
    <source>
        <dbReference type="ARBA" id="ARBA00011984"/>
    </source>
</evidence>
<accession>A0AAE1BV56</accession>
<reference evidence="5" key="1">
    <citation type="submission" date="2023-10" db="EMBL/GenBank/DDBJ databases">
        <title>Genome assemblies of two species of porcelain crab, Petrolisthes cinctipes and Petrolisthes manimaculis (Anomura: Porcellanidae).</title>
        <authorList>
            <person name="Angst P."/>
        </authorList>
    </citation>
    <scope>NUCLEOTIDE SEQUENCE</scope>
    <source>
        <strain evidence="5">PB745_01</strain>
        <tissue evidence="5">Gill</tissue>
    </source>
</reference>
<evidence type="ECO:0000256" key="1">
    <source>
        <dbReference type="ARBA" id="ARBA00008344"/>
    </source>
</evidence>
<comment type="catalytic activity">
    <reaction evidence="4">
        <text>GTP + H2O = GDP + phosphate + H(+)</text>
        <dbReference type="Rhea" id="RHEA:19669"/>
        <dbReference type="ChEBI" id="CHEBI:15377"/>
        <dbReference type="ChEBI" id="CHEBI:15378"/>
        <dbReference type="ChEBI" id="CHEBI:37565"/>
        <dbReference type="ChEBI" id="CHEBI:43474"/>
        <dbReference type="ChEBI" id="CHEBI:58189"/>
        <dbReference type="EC" id="3.6.5.2"/>
    </reaction>
</comment>
<dbReference type="PANTHER" id="PTHR45704">
    <property type="entry name" value="RAS-LIKE FAMILY MEMBER 11"/>
    <property type="match status" value="1"/>
</dbReference>
<dbReference type="Proteomes" id="UP001286313">
    <property type="component" value="Unassembled WGS sequence"/>
</dbReference>
<protein>
    <recommendedName>
        <fullName evidence="2">small monomeric GTPase</fullName>
        <ecNumber evidence="2">3.6.5.2</ecNumber>
    </recommendedName>
</protein>
<dbReference type="Gene3D" id="3.40.50.300">
    <property type="entry name" value="P-loop containing nucleotide triphosphate hydrolases"/>
    <property type="match status" value="1"/>
</dbReference>
<dbReference type="SMART" id="SM00175">
    <property type="entry name" value="RAB"/>
    <property type="match status" value="1"/>
</dbReference>
<comment type="caution">
    <text evidence="5">The sequence shown here is derived from an EMBL/GenBank/DDBJ whole genome shotgun (WGS) entry which is preliminary data.</text>
</comment>
<dbReference type="SUPFAM" id="SSF52540">
    <property type="entry name" value="P-loop containing nucleoside triphosphate hydrolases"/>
    <property type="match status" value="1"/>
</dbReference>
<proteinExistence type="inferred from homology"/>
<dbReference type="PROSITE" id="PS51421">
    <property type="entry name" value="RAS"/>
    <property type="match status" value="1"/>
</dbReference>
<evidence type="ECO:0000256" key="3">
    <source>
        <dbReference type="ARBA" id="ARBA00022801"/>
    </source>
</evidence>
<dbReference type="InterPro" id="IPR051065">
    <property type="entry name" value="Ras-related_GTPase"/>
</dbReference>
<dbReference type="PROSITE" id="PS51419">
    <property type="entry name" value="RAB"/>
    <property type="match status" value="1"/>
</dbReference>
<comment type="similarity">
    <text evidence="1">Belongs to the small GTPase superfamily. Ras family.</text>
</comment>
<evidence type="ECO:0000313" key="5">
    <source>
        <dbReference type="EMBL" id="KAK3855490.1"/>
    </source>
</evidence>
<dbReference type="EMBL" id="JAWQEG010006193">
    <property type="protein sequence ID" value="KAK3855490.1"/>
    <property type="molecule type" value="Genomic_DNA"/>
</dbReference>
<dbReference type="Pfam" id="PF00071">
    <property type="entry name" value="Ras"/>
    <property type="match status" value="1"/>
</dbReference>
<dbReference type="InterPro" id="IPR001806">
    <property type="entry name" value="Small_GTPase"/>
</dbReference>
<gene>
    <name evidence="5" type="ORF">Pcinc_038115</name>
</gene>
<keyword evidence="6" id="KW-1185">Reference proteome</keyword>
<dbReference type="GO" id="GO:0003925">
    <property type="term" value="F:G protein activity"/>
    <property type="evidence" value="ECO:0007669"/>
    <property type="project" value="UniProtKB-EC"/>
</dbReference>
<evidence type="ECO:0000313" key="6">
    <source>
        <dbReference type="Proteomes" id="UP001286313"/>
    </source>
</evidence>
<organism evidence="5 6">
    <name type="scientific">Petrolisthes cinctipes</name>
    <name type="common">Flat porcelain crab</name>
    <dbReference type="NCBI Taxonomy" id="88211"/>
    <lineage>
        <taxon>Eukaryota</taxon>
        <taxon>Metazoa</taxon>
        <taxon>Ecdysozoa</taxon>
        <taxon>Arthropoda</taxon>
        <taxon>Crustacea</taxon>
        <taxon>Multicrustacea</taxon>
        <taxon>Malacostraca</taxon>
        <taxon>Eumalacostraca</taxon>
        <taxon>Eucarida</taxon>
        <taxon>Decapoda</taxon>
        <taxon>Pleocyemata</taxon>
        <taxon>Anomura</taxon>
        <taxon>Galatheoidea</taxon>
        <taxon>Porcellanidae</taxon>
        <taxon>Petrolisthes</taxon>
    </lineage>
</organism>
<dbReference type="InterPro" id="IPR027417">
    <property type="entry name" value="P-loop_NTPase"/>
</dbReference>
<sequence>MRAEERVTTSGPLRVAVLGGTQVGKSALTVRYLTKRYIGEYRSDTDMLYRCVLQVDGAPQPVEIMDTSASCQTTSHAHLQWAEAFVVVYAINDKQSYSQAANTLKELNERRPSASVLVLGNKSDLGHLREVEEVEARTLALNHSARFSELSTAESCEDVTDTLDSFMKEVKSQRGVATGNCSGNVSPKQRKMSVTRMLGSLIGRHSPPPQPITELIVLDKEERTKLVRSSRQI</sequence>
<keyword evidence="3" id="KW-0378">Hydrolase</keyword>
<dbReference type="EC" id="3.6.5.2" evidence="2"/>
<dbReference type="SMART" id="SM00173">
    <property type="entry name" value="RAS"/>
    <property type="match status" value="1"/>
</dbReference>